<keyword evidence="6" id="KW-1185">Reference proteome</keyword>
<keyword evidence="2" id="KW-0238">DNA-binding</keyword>
<dbReference type="PROSITE" id="PS50949">
    <property type="entry name" value="HTH_GNTR"/>
    <property type="match status" value="1"/>
</dbReference>
<evidence type="ECO:0000256" key="3">
    <source>
        <dbReference type="ARBA" id="ARBA00023163"/>
    </source>
</evidence>
<dbReference type="Gene3D" id="1.10.10.10">
    <property type="entry name" value="Winged helix-like DNA-binding domain superfamily/Winged helix DNA-binding domain"/>
    <property type="match status" value="1"/>
</dbReference>
<dbReference type="InterPro" id="IPR000524">
    <property type="entry name" value="Tscrpt_reg_HTH_GntR"/>
</dbReference>
<evidence type="ECO:0000256" key="2">
    <source>
        <dbReference type="ARBA" id="ARBA00023125"/>
    </source>
</evidence>
<dbReference type="InterPro" id="IPR036390">
    <property type="entry name" value="WH_DNA-bd_sf"/>
</dbReference>
<dbReference type="SMART" id="SM00866">
    <property type="entry name" value="UTRA"/>
    <property type="match status" value="1"/>
</dbReference>
<dbReference type="SMART" id="SM00345">
    <property type="entry name" value="HTH_GNTR"/>
    <property type="match status" value="1"/>
</dbReference>
<organism evidence="5 6">
    <name type="scientific">Hyphococcus aureus</name>
    <dbReference type="NCBI Taxonomy" id="2666033"/>
    <lineage>
        <taxon>Bacteria</taxon>
        <taxon>Pseudomonadati</taxon>
        <taxon>Pseudomonadota</taxon>
        <taxon>Alphaproteobacteria</taxon>
        <taxon>Parvularculales</taxon>
        <taxon>Parvularculaceae</taxon>
        <taxon>Hyphococcus</taxon>
    </lineage>
</organism>
<keyword evidence="3" id="KW-0804">Transcription</keyword>
<name>A0ABW1KW97_9PROT</name>
<dbReference type="Proteomes" id="UP001596116">
    <property type="component" value="Unassembled WGS sequence"/>
</dbReference>
<proteinExistence type="predicted"/>
<accession>A0ABW1KW97</accession>
<dbReference type="Pfam" id="PF07702">
    <property type="entry name" value="UTRA"/>
    <property type="match status" value="1"/>
</dbReference>
<dbReference type="InterPro" id="IPR028978">
    <property type="entry name" value="Chorismate_lyase_/UTRA_dom_sf"/>
</dbReference>
<keyword evidence="1" id="KW-0805">Transcription regulation</keyword>
<gene>
    <name evidence="5" type="ORF">ACFMB1_11770</name>
</gene>
<dbReference type="Pfam" id="PF00392">
    <property type="entry name" value="GntR"/>
    <property type="match status" value="1"/>
</dbReference>
<dbReference type="PANTHER" id="PTHR44846">
    <property type="entry name" value="MANNOSYL-D-GLYCERATE TRANSPORT/METABOLISM SYSTEM REPRESSOR MNGR-RELATED"/>
    <property type="match status" value="1"/>
</dbReference>
<dbReference type="Gene3D" id="3.40.1410.10">
    <property type="entry name" value="Chorismate lyase-like"/>
    <property type="match status" value="1"/>
</dbReference>
<dbReference type="RefSeq" id="WP_379882546.1">
    <property type="nucleotide sequence ID" value="NZ_JBHPON010000002.1"/>
</dbReference>
<feature type="domain" description="HTH gntR-type" evidence="4">
    <location>
        <begin position="3"/>
        <end position="71"/>
    </location>
</feature>
<reference evidence="5 6" key="1">
    <citation type="submission" date="2024-09" db="EMBL/GenBank/DDBJ databases">
        <authorList>
            <person name="Zhang Z.-H."/>
        </authorList>
    </citation>
    <scope>NUCLEOTIDE SEQUENCE [LARGE SCALE GENOMIC DNA]</scope>
    <source>
        <strain evidence="5 6">HHTR114</strain>
    </source>
</reference>
<dbReference type="PANTHER" id="PTHR44846:SF16">
    <property type="entry name" value="TRANSCRIPTIONAL REGULATOR PHNF-RELATED"/>
    <property type="match status" value="1"/>
</dbReference>
<dbReference type="SUPFAM" id="SSF46785">
    <property type="entry name" value="Winged helix' DNA-binding domain"/>
    <property type="match status" value="1"/>
</dbReference>
<evidence type="ECO:0000313" key="6">
    <source>
        <dbReference type="Proteomes" id="UP001596116"/>
    </source>
</evidence>
<dbReference type="InterPro" id="IPR050679">
    <property type="entry name" value="Bact_HTH_transcr_reg"/>
</dbReference>
<dbReference type="EMBL" id="JBHPON010000002">
    <property type="protein sequence ID" value="MFC6036224.1"/>
    <property type="molecule type" value="Genomic_DNA"/>
</dbReference>
<dbReference type="PRINTS" id="PR00035">
    <property type="entry name" value="HTHGNTR"/>
</dbReference>
<evidence type="ECO:0000256" key="1">
    <source>
        <dbReference type="ARBA" id="ARBA00023015"/>
    </source>
</evidence>
<dbReference type="SUPFAM" id="SSF64288">
    <property type="entry name" value="Chorismate lyase-like"/>
    <property type="match status" value="1"/>
</dbReference>
<protein>
    <submittedName>
        <fullName evidence="5">GntR family transcriptional regulator</fullName>
    </submittedName>
</protein>
<evidence type="ECO:0000313" key="5">
    <source>
        <dbReference type="EMBL" id="MFC6036224.1"/>
    </source>
</evidence>
<comment type="caution">
    <text evidence="5">The sequence shown here is derived from an EMBL/GenBank/DDBJ whole genome shotgun (WGS) entry which is preliminary data.</text>
</comment>
<sequence>MSERSHHTIREAIRDRISSGEWAPGALMPGEVDLAGEYQCARTTVNRALQSLAEDGLIERKRRAGTRIKELPVKRARFEIPLIRQEVEATGAQYRPHLLLREVIDAPNAVTARLQMKTGNRALHLQTVHMADGAPYAYEDRWVNLEAASGILDAPLDKISANEWLLKHAPYSSGDVTFSATPAGPGEAAALDIAEGEALFTIDRTTWQDNLHVTTMKLYYRPGYKLKAQV</sequence>
<dbReference type="InterPro" id="IPR036388">
    <property type="entry name" value="WH-like_DNA-bd_sf"/>
</dbReference>
<evidence type="ECO:0000259" key="4">
    <source>
        <dbReference type="PROSITE" id="PS50949"/>
    </source>
</evidence>
<dbReference type="InterPro" id="IPR011663">
    <property type="entry name" value="UTRA"/>
</dbReference>
<dbReference type="CDD" id="cd07377">
    <property type="entry name" value="WHTH_GntR"/>
    <property type="match status" value="1"/>
</dbReference>